<dbReference type="HOGENOM" id="CLU_088900_2_1_10"/>
<dbReference type="Pfam" id="PF13715">
    <property type="entry name" value="CarbopepD_reg_2"/>
    <property type="match status" value="1"/>
</dbReference>
<dbReference type="EMBL" id="JH651379">
    <property type="protein sequence ID" value="EIJ38886.1"/>
    <property type="molecule type" value="Genomic_DNA"/>
</dbReference>
<keyword evidence="2" id="KW-1185">Reference proteome</keyword>
<reference evidence="1 2" key="1">
    <citation type="submission" date="2012-02" db="EMBL/GenBank/DDBJ databases">
        <title>Improved High-Quality Draft genome of Joostella marina DSM 19592.</title>
        <authorList>
            <consortium name="US DOE Joint Genome Institute (JGI-PGF)"/>
            <person name="Lucas S."/>
            <person name="Copeland A."/>
            <person name="Lapidus A."/>
            <person name="Bruce D."/>
            <person name="Goodwin L."/>
            <person name="Pitluck S."/>
            <person name="Peters L."/>
            <person name="Chertkov O."/>
            <person name="Ovchinnikova G."/>
            <person name="Kyrpides N."/>
            <person name="Mavromatis K."/>
            <person name="Detter J.C."/>
            <person name="Han C."/>
            <person name="Land M."/>
            <person name="Hauser L."/>
            <person name="Markowitz V."/>
            <person name="Cheng J.-F."/>
            <person name="Hugenholtz P."/>
            <person name="Woyke T."/>
            <person name="Wu D."/>
            <person name="Tindall B."/>
            <person name="Brambilla E."/>
            <person name="Klenk H.-P."/>
            <person name="Eisen J.A."/>
        </authorList>
    </citation>
    <scope>NUCLEOTIDE SEQUENCE [LARGE SCALE GENOMIC DNA]</scope>
    <source>
        <strain evidence="1 2">DSM 19592</strain>
    </source>
</reference>
<dbReference type="InterPro" id="IPR008969">
    <property type="entry name" value="CarboxyPept-like_regulatory"/>
</dbReference>
<gene>
    <name evidence="1" type="ORF">JoomaDRAFT_1887</name>
</gene>
<proteinExistence type="predicted"/>
<dbReference type="SUPFAM" id="SSF49464">
    <property type="entry name" value="Carboxypeptidase regulatory domain-like"/>
    <property type="match status" value="1"/>
</dbReference>
<protein>
    <submittedName>
        <fullName evidence="1">Uncharacterized protein</fullName>
    </submittedName>
</protein>
<accession>I3C5J3</accession>
<dbReference type="AlphaFoldDB" id="I3C5J3"/>
<sequence>MQGKIININSEVEGIYILNKTTNTSTITNQKGDFEINVMFNDTLVFSALQYEIKFVVITEEVLKNKYLEVTLDEKINELAPVTVTPYNLSGNLARDLQNNPAENVINAVSLGLPNATVKKKDHMHRMLYTASSSPLSLLINTLNGKIKKIKKLIKLQKKEVKIEATKELFEIEFYVKDLKIPEDYIDRFMYFCATDPSFETIESEDPLSILEYLKAKSNDFRVLNDLE</sequence>
<dbReference type="STRING" id="926559.JoomaDRAFT_1887"/>
<dbReference type="Proteomes" id="UP000004690">
    <property type="component" value="Unassembled WGS sequence"/>
</dbReference>
<dbReference type="RefSeq" id="WP_008612194.1">
    <property type="nucleotide sequence ID" value="NZ_JH651379.1"/>
</dbReference>
<name>I3C5J3_9FLAO</name>
<dbReference type="eggNOG" id="ENOG502ZKUT">
    <property type="taxonomic scope" value="Bacteria"/>
</dbReference>
<organism evidence="1 2">
    <name type="scientific">Galbibacter orientalis DSM 19592</name>
    <dbReference type="NCBI Taxonomy" id="926559"/>
    <lineage>
        <taxon>Bacteria</taxon>
        <taxon>Pseudomonadati</taxon>
        <taxon>Bacteroidota</taxon>
        <taxon>Flavobacteriia</taxon>
        <taxon>Flavobacteriales</taxon>
        <taxon>Flavobacteriaceae</taxon>
        <taxon>Galbibacter</taxon>
    </lineage>
</organism>
<evidence type="ECO:0000313" key="1">
    <source>
        <dbReference type="EMBL" id="EIJ38886.1"/>
    </source>
</evidence>
<evidence type="ECO:0000313" key="2">
    <source>
        <dbReference type="Proteomes" id="UP000004690"/>
    </source>
</evidence>